<dbReference type="Proteomes" id="UP000182836">
    <property type="component" value="Unassembled WGS sequence"/>
</dbReference>
<dbReference type="STRING" id="47500.AF333_08755"/>
<dbReference type="SUPFAM" id="SSF55961">
    <property type="entry name" value="Bet v1-like"/>
    <property type="match status" value="1"/>
</dbReference>
<dbReference type="InterPro" id="IPR017941">
    <property type="entry name" value="Rieske_2Fe-2S"/>
</dbReference>
<evidence type="ECO:0000256" key="3">
    <source>
        <dbReference type="ARBA" id="ARBA00023002"/>
    </source>
</evidence>
<dbReference type="PATRIC" id="fig|47500.8.peg.737"/>
<evidence type="ECO:0000313" key="10">
    <source>
        <dbReference type="Proteomes" id="UP000182836"/>
    </source>
</evidence>
<dbReference type="InterPro" id="IPR045623">
    <property type="entry name" value="LigXa_C"/>
</dbReference>
<dbReference type="EMBL" id="LGUG01000004">
    <property type="protein sequence ID" value="KON95548.1"/>
    <property type="molecule type" value="Genomic_DNA"/>
</dbReference>
<feature type="domain" description="Rieske" evidence="6">
    <location>
        <begin position="27"/>
        <end position="133"/>
    </location>
</feature>
<evidence type="ECO:0000256" key="1">
    <source>
        <dbReference type="ARBA" id="ARBA00022714"/>
    </source>
</evidence>
<dbReference type="RefSeq" id="WP_043066637.1">
    <property type="nucleotide sequence ID" value="NZ_BJOA01000206.1"/>
</dbReference>
<dbReference type="GO" id="GO:0016705">
    <property type="term" value="F:oxidoreductase activity, acting on paired donors, with incorporation or reduction of molecular oxygen"/>
    <property type="evidence" value="ECO:0007669"/>
    <property type="project" value="UniProtKB-ARBA"/>
</dbReference>
<evidence type="ECO:0000313" key="8">
    <source>
        <dbReference type="EMBL" id="SDJ08147.1"/>
    </source>
</evidence>
<dbReference type="GO" id="GO:0046872">
    <property type="term" value="F:metal ion binding"/>
    <property type="evidence" value="ECO:0007669"/>
    <property type="project" value="UniProtKB-KW"/>
</dbReference>
<dbReference type="InterPro" id="IPR050584">
    <property type="entry name" value="Cholesterol_7-desaturase"/>
</dbReference>
<dbReference type="Pfam" id="PF00355">
    <property type="entry name" value="Rieske"/>
    <property type="match status" value="1"/>
</dbReference>
<sequence>MLRHEDNVLLTRTGPGTPMGDMFRRYWIPCIRSEELIADGTPVRVKLLSEDLLAFRDSEGKVGLVDERCPHRRTSLYYGINASCGLTCVYHGWKFDVHGNCVDLPSEPAESNFKKGIHLTSYPTYEANGIVWTYMGPVEKQPPVPDFYWMHLPEENIMAERVWQECNYLQAMENDVDYVHAAFLHKAHQNQQIKKGALSSDLGINPEHPLVKNPPVEQVVESTNYGKRCIGVGKADEVNNAFMEIHYIFPFYTYPPRFDGEDGMWHAFIPRDDYSAWSWDVQFSHHVPIDKQAQHERRGLILDNELRKKRNFSNSYEQDRKLMVADNFSGIRGIANQDHAVTETMGPIVDRSKEHLGTSDLPIIQMRRLLLTSVKGFQNGVEPLKLDNESLVKLYSQGAYAPKEKEWKEALPLKEIFAHKQGQKSHEPQKI</sequence>
<dbReference type="GO" id="GO:0051537">
    <property type="term" value="F:2 iron, 2 sulfur cluster binding"/>
    <property type="evidence" value="ECO:0007669"/>
    <property type="project" value="UniProtKB-KW"/>
</dbReference>
<evidence type="ECO:0000313" key="7">
    <source>
        <dbReference type="EMBL" id="KON95548.1"/>
    </source>
</evidence>
<evidence type="ECO:0000256" key="4">
    <source>
        <dbReference type="ARBA" id="ARBA00023004"/>
    </source>
</evidence>
<dbReference type="Proteomes" id="UP000037269">
    <property type="component" value="Unassembled WGS sequence"/>
</dbReference>
<dbReference type="CDD" id="cd03479">
    <property type="entry name" value="Rieske_RO_Alpha_PhDO_like"/>
    <property type="match status" value="1"/>
</dbReference>
<dbReference type="Gene3D" id="3.90.380.10">
    <property type="entry name" value="Naphthalene 1,2-dioxygenase Alpha Subunit, Chain A, domain 1"/>
    <property type="match status" value="1"/>
</dbReference>
<dbReference type="OrthoDB" id="9800776at2"/>
<evidence type="ECO:0000256" key="5">
    <source>
        <dbReference type="ARBA" id="ARBA00023014"/>
    </source>
</evidence>
<dbReference type="InterPro" id="IPR036922">
    <property type="entry name" value="Rieske_2Fe-2S_sf"/>
</dbReference>
<dbReference type="PROSITE" id="PS51296">
    <property type="entry name" value="RIESKE"/>
    <property type="match status" value="1"/>
</dbReference>
<reference evidence="7 9" key="1">
    <citation type="submission" date="2015-07" db="EMBL/GenBank/DDBJ databases">
        <title>Fjat-14205 dsm 2895.</title>
        <authorList>
            <person name="Liu B."/>
            <person name="Wang J."/>
            <person name="Zhu Y."/>
            <person name="Liu G."/>
            <person name="Chen Q."/>
            <person name="Chen Z."/>
            <person name="Lan J."/>
            <person name="Che J."/>
            <person name="Ge C."/>
            <person name="Shi H."/>
            <person name="Pan Z."/>
            <person name="Liu X."/>
        </authorList>
    </citation>
    <scope>NUCLEOTIDE SEQUENCE [LARGE SCALE GENOMIC DNA]</scope>
    <source>
        <strain evidence="7 9">DSM 2895</strain>
    </source>
</reference>
<evidence type="ECO:0000256" key="2">
    <source>
        <dbReference type="ARBA" id="ARBA00022723"/>
    </source>
</evidence>
<proteinExistence type="predicted"/>
<keyword evidence="2" id="KW-0479">Metal-binding</keyword>
<dbReference type="GO" id="GO:0004497">
    <property type="term" value="F:monooxygenase activity"/>
    <property type="evidence" value="ECO:0007669"/>
    <property type="project" value="UniProtKB-ARBA"/>
</dbReference>
<organism evidence="7 9">
    <name type="scientific">Aneurinibacillus migulanus</name>
    <name type="common">Bacillus migulanus</name>
    <dbReference type="NCBI Taxonomy" id="47500"/>
    <lineage>
        <taxon>Bacteria</taxon>
        <taxon>Bacillati</taxon>
        <taxon>Bacillota</taxon>
        <taxon>Bacilli</taxon>
        <taxon>Bacillales</taxon>
        <taxon>Paenibacillaceae</taxon>
        <taxon>Aneurinibacillus group</taxon>
        <taxon>Aneurinibacillus</taxon>
    </lineage>
</organism>
<protein>
    <submittedName>
        <fullName evidence="7">Rieske (2Fe-2S) protein</fullName>
    </submittedName>
    <submittedName>
        <fullName evidence="8">Rieske [2Fe-2S] domain-containing protein</fullName>
    </submittedName>
</protein>
<reference evidence="8 10" key="2">
    <citation type="submission" date="2016-10" db="EMBL/GenBank/DDBJ databases">
        <authorList>
            <person name="de Groot N.N."/>
        </authorList>
    </citation>
    <scope>NUCLEOTIDE SEQUENCE [LARGE SCALE GENOMIC DNA]</scope>
    <source>
        <strain evidence="8 10">DSM 2895</strain>
    </source>
</reference>
<keyword evidence="1" id="KW-0001">2Fe-2S</keyword>
<dbReference type="Pfam" id="PF19301">
    <property type="entry name" value="LigXa_C"/>
    <property type="match status" value="1"/>
</dbReference>
<keyword evidence="5" id="KW-0411">Iron-sulfur</keyword>
<dbReference type="PANTHER" id="PTHR21266:SF59">
    <property type="entry name" value="BLR4922 PROTEIN"/>
    <property type="match status" value="1"/>
</dbReference>
<gene>
    <name evidence="7" type="ORF">AF333_08755</name>
    <name evidence="8" type="ORF">SAMN04487909_111136</name>
</gene>
<keyword evidence="3" id="KW-0560">Oxidoreductase</keyword>
<keyword evidence="9" id="KW-1185">Reference proteome</keyword>
<evidence type="ECO:0000259" key="6">
    <source>
        <dbReference type="PROSITE" id="PS51296"/>
    </source>
</evidence>
<dbReference type="GeneID" id="42305287"/>
<dbReference type="Gene3D" id="2.102.10.10">
    <property type="entry name" value="Rieske [2Fe-2S] iron-sulphur domain"/>
    <property type="match status" value="1"/>
</dbReference>
<accession>A0A0D1Y6J3</accession>
<evidence type="ECO:0000313" key="9">
    <source>
        <dbReference type="Proteomes" id="UP000037269"/>
    </source>
</evidence>
<dbReference type="SUPFAM" id="SSF50022">
    <property type="entry name" value="ISP domain"/>
    <property type="match status" value="1"/>
</dbReference>
<name>A0A0D1Y6J3_ANEMI</name>
<dbReference type="PANTHER" id="PTHR21266">
    <property type="entry name" value="IRON-SULFUR DOMAIN CONTAINING PROTEIN"/>
    <property type="match status" value="1"/>
</dbReference>
<dbReference type="EMBL" id="FNED01000011">
    <property type="protein sequence ID" value="SDJ08147.1"/>
    <property type="molecule type" value="Genomic_DNA"/>
</dbReference>
<keyword evidence="4" id="KW-0408">Iron</keyword>
<dbReference type="AlphaFoldDB" id="A0A0D1Y6J3"/>